<protein>
    <submittedName>
        <fullName evidence="2">PPC domain-containing DNA-binding protein</fullName>
    </submittedName>
</protein>
<keyword evidence="2" id="KW-0238">DNA-binding</keyword>
<gene>
    <name evidence="2" type="ORF">ACFPUY_05345</name>
</gene>
<dbReference type="CDD" id="cd11378">
    <property type="entry name" value="DUF296"/>
    <property type="match status" value="1"/>
</dbReference>
<evidence type="ECO:0000313" key="2">
    <source>
        <dbReference type="EMBL" id="MFC5814496.1"/>
    </source>
</evidence>
<dbReference type="EMBL" id="JBHSNW010000002">
    <property type="protein sequence ID" value="MFC5814496.1"/>
    <property type="molecule type" value="Genomic_DNA"/>
</dbReference>
<evidence type="ECO:0000313" key="3">
    <source>
        <dbReference type="Proteomes" id="UP001596096"/>
    </source>
</evidence>
<dbReference type="Proteomes" id="UP001596096">
    <property type="component" value="Unassembled WGS sequence"/>
</dbReference>
<evidence type="ECO:0000259" key="1">
    <source>
        <dbReference type="PROSITE" id="PS51742"/>
    </source>
</evidence>
<dbReference type="RefSeq" id="WP_219543154.1">
    <property type="nucleotide sequence ID" value="NZ_JAHKRN010000002.1"/>
</dbReference>
<comment type="caution">
    <text evidence="2">The sequence shown here is derived from an EMBL/GenBank/DDBJ whole genome shotgun (WGS) entry which is preliminary data.</text>
</comment>
<keyword evidence="3" id="KW-1185">Reference proteome</keyword>
<dbReference type="PIRSF" id="PIRSF016702">
    <property type="entry name" value="DNA_bp_PD1"/>
    <property type="match status" value="1"/>
</dbReference>
<dbReference type="InterPro" id="IPR025707">
    <property type="entry name" value="DNA_bp_PD1"/>
</dbReference>
<dbReference type="PANTHER" id="PTHR34988:SF1">
    <property type="entry name" value="DNA-BINDING PROTEIN"/>
    <property type="match status" value="1"/>
</dbReference>
<dbReference type="Pfam" id="PF03479">
    <property type="entry name" value="PCC"/>
    <property type="match status" value="1"/>
</dbReference>
<dbReference type="PANTHER" id="PTHR34988">
    <property type="entry name" value="PROTEIN, PUTATIVE-RELATED"/>
    <property type="match status" value="1"/>
</dbReference>
<dbReference type="PROSITE" id="PS51742">
    <property type="entry name" value="PPC"/>
    <property type="match status" value="1"/>
</dbReference>
<reference evidence="3" key="1">
    <citation type="journal article" date="2019" name="Int. J. Syst. Evol. Microbiol.">
        <title>The Global Catalogue of Microorganisms (GCM) 10K type strain sequencing project: providing services to taxonomists for standard genome sequencing and annotation.</title>
        <authorList>
            <consortium name="The Broad Institute Genomics Platform"/>
            <consortium name="The Broad Institute Genome Sequencing Center for Infectious Disease"/>
            <person name="Wu L."/>
            <person name="Ma J."/>
        </authorList>
    </citation>
    <scope>NUCLEOTIDE SEQUENCE [LARGE SCALE GENOMIC DNA]</scope>
    <source>
        <strain evidence="3">CGMCC 4.7106</strain>
    </source>
</reference>
<sequence length="148" mass="15976">MKSRVLTSSDGVSVHAIIMDKGDEAMTELQRWAEEHEVTAAALTAIGAFSGATLGYFDPERGGYLRIPVREQVEVLSLTGDIAVADGRPQIHAHAVVGLRDGATRGGHLLEATVWPTLEVIVRESPVWLRKRHDPETGLCLIDLPSSG</sequence>
<dbReference type="InterPro" id="IPR005175">
    <property type="entry name" value="PPC_dom"/>
</dbReference>
<dbReference type="GO" id="GO:0003677">
    <property type="term" value="F:DNA binding"/>
    <property type="evidence" value="ECO:0007669"/>
    <property type="project" value="UniProtKB-KW"/>
</dbReference>
<proteinExistence type="predicted"/>
<feature type="domain" description="PPC" evidence="1">
    <location>
        <begin position="8"/>
        <end position="145"/>
    </location>
</feature>
<accession>A0ABW1BP38</accession>
<name>A0ABW1BP38_9ACTN</name>
<organism evidence="2 3">
    <name type="scientific">Nonomuraea harbinensis</name>
    <dbReference type="NCBI Taxonomy" id="1286938"/>
    <lineage>
        <taxon>Bacteria</taxon>
        <taxon>Bacillati</taxon>
        <taxon>Actinomycetota</taxon>
        <taxon>Actinomycetes</taxon>
        <taxon>Streptosporangiales</taxon>
        <taxon>Streptosporangiaceae</taxon>
        <taxon>Nonomuraea</taxon>
    </lineage>
</organism>